<proteinExistence type="predicted"/>
<sequence length="204" mass="23527">MSNIQRKNTLEKQGRVDPMQWRKGGEDTRATCGRSIQLWDTLQIYSREDGVRSPGHRGRDPDRRRPNLDNQRAPTPERVEGRRTCKNNLYKNTKQHKQPENRKNQKGPSERDSETDRPRSVIGGSRITPKGHQRKEHRPAPACLSGWGAQRLKHQNLGSSKASDQNKRSAREGSRSKREGREKEGEREKRLSIIEDFNTLSKTT</sequence>
<comment type="caution">
    <text evidence="2">The sequence shown here is derived from an EMBL/GenBank/DDBJ whole genome shotgun (WGS) entry which is preliminary data.</text>
</comment>
<dbReference type="EMBL" id="BPVZ01000044">
    <property type="protein sequence ID" value="GKV15732.1"/>
    <property type="molecule type" value="Genomic_DNA"/>
</dbReference>
<dbReference type="Proteomes" id="UP001054252">
    <property type="component" value="Unassembled WGS sequence"/>
</dbReference>
<gene>
    <name evidence="2" type="ORF">SLEP1_g26491</name>
</gene>
<feature type="compositionally biased region" description="Basic and acidic residues" evidence="1">
    <location>
        <begin position="97"/>
        <end position="119"/>
    </location>
</feature>
<evidence type="ECO:0000313" key="2">
    <source>
        <dbReference type="EMBL" id="GKV15732.1"/>
    </source>
</evidence>
<evidence type="ECO:0000313" key="3">
    <source>
        <dbReference type="Proteomes" id="UP001054252"/>
    </source>
</evidence>
<accession>A0AAV5JQ32</accession>
<feature type="compositionally biased region" description="Basic and acidic residues" evidence="1">
    <location>
        <begin position="47"/>
        <end position="67"/>
    </location>
</feature>
<protein>
    <submittedName>
        <fullName evidence="2">Uncharacterized protein</fullName>
    </submittedName>
</protein>
<feature type="region of interest" description="Disordered" evidence="1">
    <location>
        <begin position="47"/>
        <end position="204"/>
    </location>
</feature>
<feature type="compositionally biased region" description="Basic and acidic residues" evidence="1">
    <location>
        <begin position="164"/>
        <end position="193"/>
    </location>
</feature>
<keyword evidence="3" id="KW-1185">Reference proteome</keyword>
<reference evidence="2 3" key="1">
    <citation type="journal article" date="2021" name="Commun. Biol.">
        <title>The genome of Shorea leprosula (Dipterocarpaceae) highlights the ecological relevance of drought in aseasonal tropical rainforests.</title>
        <authorList>
            <person name="Ng K.K.S."/>
            <person name="Kobayashi M.J."/>
            <person name="Fawcett J.A."/>
            <person name="Hatakeyama M."/>
            <person name="Paape T."/>
            <person name="Ng C.H."/>
            <person name="Ang C.C."/>
            <person name="Tnah L.H."/>
            <person name="Lee C.T."/>
            <person name="Nishiyama T."/>
            <person name="Sese J."/>
            <person name="O'Brien M.J."/>
            <person name="Copetti D."/>
            <person name="Mohd Noor M.I."/>
            <person name="Ong R.C."/>
            <person name="Putra M."/>
            <person name="Sireger I.Z."/>
            <person name="Indrioko S."/>
            <person name="Kosugi Y."/>
            <person name="Izuno A."/>
            <person name="Isagi Y."/>
            <person name="Lee S.L."/>
            <person name="Shimizu K.K."/>
        </authorList>
    </citation>
    <scope>NUCLEOTIDE SEQUENCE [LARGE SCALE GENOMIC DNA]</scope>
    <source>
        <strain evidence="2">214</strain>
    </source>
</reference>
<organism evidence="2 3">
    <name type="scientific">Rubroshorea leprosula</name>
    <dbReference type="NCBI Taxonomy" id="152421"/>
    <lineage>
        <taxon>Eukaryota</taxon>
        <taxon>Viridiplantae</taxon>
        <taxon>Streptophyta</taxon>
        <taxon>Embryophyta</taxon>
        <taxon>Tracheophyta</taxon>
        <taxon>Spermatophyta</taxon>
        <taxon>Magnoliopsida</taxon>
        <taxon>eudicotyledons</taxon>
        <taxon>Gunneridae</taxon>
        <taxon>Pentapetalae</taxon>
        <taxon>rosids</taxon>
        <taxon>malvids</taxon>
        <taxon>Malvales</taxon>
        <taxon>Dipterocarpaceae</taxon>
        <taxon>Rubroshorea</taxon>
    </lineage>
</organism>
<name>A0AAV5JQ32_9ROSI</name>
<feature type="region of interest" description="Disordered" evidence="1">
    <location>
        <begin position="1"/>
        <end position="33"/>
    </location>
</feature>
<dbReference type="AlphaFoldDB" id="A0AAV5JQ32"/>
<evidence type="ECO:0000256" key="1">
    <source>
        <dbReference type="SAM" id="MobiDB-lite"/>
    </source>
</evidence>